<proteinExistence type="predicted"/>
<accession>X1UE11</accession>
<gene>
    <name evidence="1" type="ORF">S12H4_42746</name>
</gene>
<dbReference type="EMBL" id="BARW01026185">
    <property type="protein sequence ID" value="GAJ15744.1"/>
    <property type="molecule type" value="Genomic_DNA"/>
</dbReference>
<name>X1UE11_9ZZZZ</name>
<reference evidence="1" key="1">
    <citation type="journal article" date="2014" name="Front. Microbiol.">
        <title>High frequency of phylogenetically diverse reductive dehalogenase-homologous genes in deep subseafloor sedimentary metagenomes.</title>
        <authorList>
            <person name="Kawai M."/>
            <person name="Futagami T."/>
            <person name="Toyoda A."/>
            <person name="Takaki Y."/>
            <person name="Nishi S."/>
            <person name="Hori S."/>
            <person name="Arai W."/>
            <person name="Tsubouchi T."/>
            <person name="Morono Y."/>
            <person name="Uchiyama I."/>
            <person name="Ito T."/>
            <person name="Fujiyama A."/>
            <person name="Inagaki F."/>
            <person name="Takami H."/>
        </authorList>
    </citation>
    <scope>NUCLEOTIDE SEQUENCE</scope>
    <source>
        <strain evidence="1">Expedition CK06-06</strain>
    </source>
</reference>
<dbReference type="AlphaFoldDB" id="X1UE11"/>
<feature type="non-terminal residue" evidence="1">
    <location>
        <position position="1"/>
    </location>
</feature>
<sequence>YDLALVFILEKIFRYACNRGYDYILNITEATIL</sequence>
<protein>
    <submittedName>
        <fullName evidence="1">Uncharacterized protein</fullName>
    </submittedName>
</protein>
<comment type="caution">
    <text evidence="1">The sequence shown here is derived from an EMBL/GenBank/DDBJ whole genome shotgun (WGS) entry which is preliminary data.</text>
</comment>
<evidence type="ECO:0000313" key="1">
    <source>
        <dbReference type="EMBL" id="GAJ15744.1"/>
    </source>
</evidence>
<organism evidence="1">
    <name type="scientific">marine sediment metagenome</name>
    <dbReference type="NCBI Taxonomy" id="412755"/>
    <lineage>
        <taxon>unclassified sequences</taxon>
        <taxon>metagenomes</taxon>
        <taxon>ecological metagenomes</taxon>
    </lineage>
</organism>